<dbReference type="Proteomes" id="UP000324800">
    <property type="component" value="Unassembled WGS sequence"/>
</dbReference>
<evidence type="ECO:0000313" key="11">
    <source>
        <dbReference type="EMBL" id="KAA6377056.1"/>
    </source>
</evidence>
<keyword evidence="5 11" id="KW-0418">Kinase</keyword>
<evidence type="ECO:0000256" key="5">
    <source>
        <dbReference type="ARBA" id="ARBA00022777"/>
    </source>
</evidence>
<evidence type="ECO:0000256" key="3">
    <source>
        <dbReference type="ARBA" id="ARBA00022679"/>
    </source>
</evidence>
<dbReference type="GO" id="GO:0005524">
    <property type="term" value="F:ATP binding"/>
    <property type="evidence" value="ECO:0007669"/>
    <property type="project" value="UniProtKB-KW"/>
</dbReference>
<dbReference type="PANTHER" id="PTHR44899:SF3">
    <property type="entry name" value="SERINE_THREONINE-PROTEIN KINASE NEK1"/>
    <property type="match status" value="1"/>
</dbReference>
<comment type="caution">
    <text evidence="11">The sequence shown here is derived from an EMBL/GenBank/DDBJ whole genome shotgun (WGS) entry which is preliminary data.</text>
</comment>
<evidence type="ECO:0000256" key="6">
    <source>
        <dbReference type="ARBA" id="ARBA00022840"/>
    </source>
</evidence>
<name>A0A5J4V285_9EUKA</name>
<dbReference type="InterPro" id="IPR000719">
    <property type="entry name" value="Prot_kinase_dom"/>
</dbReference>
<sequence>MPRYKDYRIIRQLPGGAQSRTYLVELKSTRQQFIMKKVNYLEEVDRAKADLEVELLRQLDSDFTVHLVCIVETDVDLCMILDYCVRGDFRNLIDEFQQLPESEKLMRGWEYTAQITCALDHLHSHNVMHRDLKPANILVNQDGSIRLGDFGLSREMNEDYYLAIAGTKVYMAPEVHLLKRMNFYSDIFSLGMIIFQLITGHHPYEADSEEAMIDKIKKNQVLQVPDWVSKQMKEVILSMMNIQENHRPTTKMILSHDTVLMYLRLSEDQQKSKQEKIKALAERDGEKLEKERAQVELNRAQAELNRERSEKDQQKRRADSAQIELNRANTQIDQEKQRANNAEEQTRIFQSQVETSQSEVTRLSSEVRRLNQVLQIRETVPSTPKAQLKQTPVPTPKPKQALLQVTSSAQTITVNLEVPSGMPGHKDRNRFIHDDYTVAHCTISTDQIISEGIVYYESVFEKHDGEWVFGLIIQNIMNRELIEQQL</sequence>
<dbReference type="SUPFAM" id="SSF56112">
    <property type="entry name" value="Protein kinase-like (PK-like)"/>
    <property type="match status" value="1"/>
</dbReference>
<evidence type="ECO:0000256" key="4">
    <source>
        <dbReference type="ARBA" id="ARBA00022741"/>
    </source>
</evidence>
<dbReference type="Gene3D" id="1.10.510.10">
    <property type="entry name" value="Transferase(Phosphotransferase) domain 1"/>
    <property type="match status" value="1"/>
</dbReference>
<evidence type="ECO:0000256" key="1">
    <source>
        <dbReference type="ARBA" id="ARBA00012513"/>
    </source>
</evidence>
<feature type="region of interest" description="Disordered" evidence="9">
    <location>
        <begin position="300"/>
        <end position="341"/>
    </location>
</feature>
<evidence type="ECO:0000256" key="9">
    <source>
        <dbReference type="SAM" id="MobiDB-lite"/>
    </source>
</evidence>
<feature type="compositionally biased region" description="Basic and acidic residues" evidence="9">
    <location>
        <begin position="304"/>
        <end position="319"/>
    </location>
</feature>
<keyword evidence="2" id="KW-0723">Serine/threonine-protein kinase</keyword>
<dbReference type="InterPro" id="IPR051131">
    <property type="entry name" value="NEK_Ser/Thr_kinase_NIMA"/>
</dbReference>
<comment type="catalytic activity">
    <reaction evidence="8">
        <text>L-seryl-[protein] + ATP = O-phospho-L-seryl-[protein] + ADP + H(+)</text>
        <dbReference type="Rhea" id="RHEA:17989"/>
        <dbReference type="Rhea" id="RHEA-COMP:9863"/>
        <dbReference type="Rhea" id="RHEA-COMP:11604"/>
        <dbReference type="ChEBI" id="CHEBI:15378"/>
        <dbReference type="ChEBI" id="CHEBI:29999"/>
        <dbReference type="ChEBI" id="CHEBI:30616"/>
        <dbReference type="ChEBI" id="CHEBI:83421"/>
        <dbReference type="ChEBI" id="CHEBI:456216"/>
        <dbReference type="EC" id="2.7.11.1"/>
    </reaction>
</comment>
<dbReference type="InterPro" id="IPR008271">
    <property type="entry name" value="Ser/Thr_kinase_AS"/>
</dbReference>
<dbReference type="AlphaFoldDB" id="A0A5J4V285"/>
<dbReference type="EMBL" id="SNRW01010077">
    <property type="protein sequence ID" value="KAA6377056.1"/>
    <property type="molecule type" value="Genomic_DNA"/>
</dbReference>
<evidence type="ECO:0000256" key="2">
    <source>
        <dbReference type="ARBA" id="ARBA00022527"/>
    </source>
</evidence>
<dbReference type="PROSITE" id="PS00108">
    <property type="entry name" value="PROTEIN_KINASE_ST"/>
    <property type="match status" value="1"/>
</dbReference>
<evidence type="ECO:0000313" key="12">
    <source>
        <dbReference type="Proteomes" id="UP000324800"/>
    </source>
</evidence>
<dbReference type="SMART" id="SM00220">
    <property type="entry name" value="S_TKc"/>
    <property type="match status" value="1"/>
</dbReference>
<keyword evidence="4" id="KW-0547">Nucleotide-binding</keyword>
<gene>
    <name evidence="11" type="ORF">EZS28_027418</name>
</gene>
<dbReference type="OrthoDB" id="8693905at2759"/>
<comment type="catalytic activity">
    <reaction evidence="7">
        <text>L-threonyl-[protein] + ATP = O-phospho-L-threonyl-[protein] + ADP + H(+)</text>
        <dbReference type="Rhea" id="RHEA:46608"/>
        <dbReference type="Rhea" id="RHEA-COMP:11060"/>
        <dbReference type="Rhea" id="RHEA-COMP:11605"/>
        <dbReference type="ChEBI" id="CHEBI:15378"/>
        <dbReference type="ChEBI" id="CHEBI:30013"/>
        <dbReference type="ChEBI" id="CHEBI:30616"/>
        <dbReference type="ChEBI" id="CHEBI:61977"/>
        <dbReference type="ChEBI" id="CHEBI:456216"/>
        <dbReference type="EC" id="2.7.11.1"/>
    </reaction>
</comment>
<dbReference type="PROSITE" id="PS50011">
    <property type="entry name" value="PROTEIN_KINASE_DOM"/>
    <property type="match status" value="1"/>
</dbReference>
<protein>
    <recommendedName>
        <fullName evidence="1">non-specific serine/threonine protein kinase</fullName>
        <ecNumber evidence="1">2.7.11.1</ecNumber>
    </recommendedName>
</protein>
<dbReference type="Pfam" id="PF00069">
    <property type="entry name" value="Pkinase"/>
    <property type="match status" value="1"/>
</dbReference>
<proteinExistence type="predicted"/>
<reference evidence="11 12" key="1">
    <citation type="submission" date="2019-03" db="EMBL/GenBank/DDBJ databases">
        <title>Single cell metagenomics reveals metabolic interactions within the superorganism composed of flagellate Streblomastix strix and complex community of Bacteroidetes bacteria on its surface.</title>
        <authorList>
            <person name="Treitli S.C."/>
            <person name="Kolisko M."/>
            <person name="Husnik F."/>
            <person name="Keeling P."/>
            <person name="Hampl V."/>
        </authorList>
    </citation>
    <scope>NUCLEOTIDE SEQUENCE [LARGE SCALE GENOMIC DNA]</scope>
    <source>
        <strain evidence="11">ST1C</strain>
    </source>
</reference>
<keyword evidence="3" id="KW-0808">Transferase</keyword>
<dbReference type="GO" id="GO:0004674">
    <property type="term" value="F:protein serine/threonine kinase activity"/>
    <property type="evidence" value="ECO:0007669"/>
    <property type="project" value="UniProtKB-KW"/>
</dbReference>
<feature type="domain" description="Protein kinase" evidence="10">
    <location>
        <begin position="7"/>
        <end position="259"/>
    </location>
</feature>
<evidence type="ECO:0000259" key="10">
    <source>
        <dbReference type="PROSITE" id="PS50011"/>
    </source>
</evidence>
<evidence type="ECO:0000256" key="7">
    <source>
        <dbReference type="ARBA" id="ARBA00047899"/>
    </source>
</evidence>
<dbReference type="PANTHER" id="PTHR44899">
    <property type="entry name" value="CAMK FAMILY PROTEIN KINASE"/>
    <property type="match status" value="1"/>
</dbReference>
<dbReference type="EC" id="2.7.11.1" evidence="1"/>
<dbReference type="InterPro" id="IPR011009">
    <property type="entry name" value="Kinase-like_dom_sf"/>
</dbReference>
<accession>A0A5J4V285</accession>
<keyword evidence="6" id="KW-0067">ATP-binding</keyword>
<organism evidence="11 12">
    <name type="scientific">Streblomastix strix</name>
    <dbReference type="NCBI Taxonomy" id="222440"/>
    <lineage>
        <taxon>Eukaryota</taxon>
        <taxon>Metamonada</taxon>
        <taxon>Preaxostyla</taxon>
        <taxon>Oxymonadida</taxon>
        <taxon>Streblomastigidae</taxon>
        <taxon>Streblomastix</taxon>
    </lineage>
</organism>
<evidence type="ECO:0000256" key="8">
    <source>
        <dbReference type="ARBA" id="ARBA00048679"/>
    </source>
</evidence>